<gene>
    <name evidence="2" type="ORF">ABVK25_004342</name>
</gene>
<dbReference type="PANTHER" id="PTHR15600:SF42">
    <property type="entry name" value="SACSIN"/>
    <property type="match status" value="1"/>
</dbReference>
<dbReference type="NCBIfam" id="NF047352">
    <property type="entry name" value="P_loop_sacsin"/>
    <property type="match status" value="1"/>
</dbReference>
<comment type="caution">
    <text evidence="2">The sequence shown here is derived from an EMBL/GenBank/DDBJ whole genome shotgun (WGS) entry which is preliminary data.</text>
</comment>
<evidence type="ECO:0000313" key="2">
    <source>
        <dbReference type="EMBL" id="KAL2055534.1"/>
    </source>
</evidence>
<name>A0ABR4BFE2_9LECA</name>
<sequence length="849" mass="96255">MAPPPAAKNFQQHQPITTGLRIICESYLPNTCLRELLQNADDAGATEIEYVLDTNTYTHSPLLHNDLAEYHGPALLARNNSVFTDEDFVSLSKVGDSRKRHDVAATGKFGQGFNSVYHWTDGPWVYSRRWLLFLDPHQRWSRDTQEPGGPAWDVIANSDCLEIENHLKTFEAFKIDRTQAMDATIIRIPLRTQAQAKISEIVQRETTVEGIKNDLEHFANEIREGGLLFLKYIRKVIIRIDNNVVLTAQILATSKRDSETREQLPKDFVNLYASSTIRTAQDLFKVVNLAIEYTTKEEQRVYNYVVQHAMMASSGNEEMDKWARERKLFPWVAIAAPLIDSSVDYAFRGQLFSTLRLPVLTHQPVHIHGLFSIAPDRARLSSSGQSPGYEDLATKWNQYLFTHCASAAWVKVLVHQSSNALDEDDYRLWPRADLSRTDIWSTLDDSVIDLVIKDNLSVWRAINGGCVTFDQGYFSCTDRETEKYATALAQANFPVVYLAGPLFLRVKERAACLARNISLLIPGVVRDFLRKEGTSSKSTDACAELLEYCLLDARKSGLGKKQGSAVFADLGGVAIWPTVSGPPTKFPNSQPLFLPRDQAEMQLFMKAQRLRTLDIDRLSPLVLSIILENLENLASMIKFRTISDLSVDWPSMYPLAASSNRSNDFPRRLERLDDLISSIWMWINARSKEEKLKNFPSSLHDQMLLPINNSRIRRLCTKEDISPTLIVEKSDLLAKFLISATSQNPEAAPPVLDTRLLAPEVVKLLRKKAKIAANLSMTSVDELEWFLKWLAGSKQLLVEASLQEKDILLKHLERLVRDQSHSEQLTPDIARWMKRLPLFRKSTSVAPFE</sequence>
<feature type="domain" description="Sacsin/Nov" evidence="1">
    <location>
        <begin position="14"/>
        <end position="240"/>
    </location>
</feature>
<dbReference type="SUPFAM" id="SSF55874">
    <property type="entry name" value="ATPase domain of HSP90 chaperone/DNA topoisomerase II/histidine kinase"/>
    <property type="match status" value="1"/>
</dbReference>
<dbReference type="Gene3D" id="3.30.565.10">
    <property type="entry name" value="Histidine kinase-like ATPase, C-terminal domain"/>
    <property type="match status" value="1"/>
</dbReference>
<organism evidence="2 3">
    <name type="scientific">Lepraria finkii</name>
    <dbReference type="NCBI Taxonomy" id="1340010"/>
    <lineage>
        <taxon>Eukaryota</taxon>
        <taxon>Fungi</taxon>
        <taxon>Dikarya</taxon>
        <taxon>Ascomycota</taxon>
        <taxon>Pezizomycotina</taxon>
        <taxon>Lecanoromycetes</taxon>
        <taxon>OSLEUM clade</taxon>
        <taxon>Lecanoromycetidae</taxon>
        <taxon>Lecanorales</taxon>
        <taxon>Lecanorineae</taxon>
        <taxon>Stereocaulaceae</taxon>
        <taxon>Lepraria</taxon>
    </lineage>
</organism>
<reference evidence="2 3" key="1">
    <citation type="submission" date="2024-09" db="EMBL/GenBank/DDBJ databases">
        <title>Rethinking Asexuality: The Enigmatic Case of Functional Sexual Genes in Lepraria (Stereocaulaceae).</title>
        <authorList>
            <person name="Doellman M."/>
            <person name="Sun Y."/>
            <person name="Barcenas-Pena A."/>
            <person name="Lumbsch H.T."/>
            <person name="Grewe F."/>
        </authorList>
    </citation>
    <scope>NUCLEOTIDE SEQUENCE [LARGE SCALE GENOMIC DNA]</scope>
    <source>
        <strain evidence="2 3">Grewe 0041</strain>
    </source>
</reference>
<dbReference type="InterPro" id="IPR036890">
    <property type="entry name" value="HATPase_C_sf"/>
</dbReference>
<keyword evidence="3" id="KW-1185">Reference proteome</keyword>
<proteinExistence type="predicted"/>
<accession>A0ABR4BFE2</accession>
<dbReference type="Proteomes" id="UP001590951">
    <property type="component" value="Unassembled WGS sequence"/>
</dbReference>
<dbReference type="InterPro" id="IPR058210">
    <property type="entry name" value="SACS/Nov_dom"/>
</dbReference>
<protein>
    <recommendedName>
        <fullName evidence="1">Sacsin/Nov domain-containing protein</fullName>
    </recommendedName>
</protein>
<evidence type="ECO:0000313" key="3">
    <source>
        <dbReference type="Proteomes" id="UP001590951"/>
    </source>
</evidence>
<dbReference type="EMBL" id="JBHFEH010000011">
    <property type="protein sequence ID" value="KAL2055534.1"/>
    <property type="molecule type" value="Genomic_DNA"/>
</dbReference>
<evidence type="ECO:0000259" key="1">
    <source>
        <dbReference type="Pfam" id="PF25794"/>
    </source>
</evidence>
<dbReference type="InterPro" id="IPR052972">
    <property type="entry name" value="Sacsin_chaperone_reg"/>
</dbReference>
<dbReference type="PANTHER" id="PTHR15600">
    <property type="entry name" value="SACSIN"/>
    <property type="match status" value="1"/>
</dbReference>
<dbReference type="Pfam" id="PF25794">
    <property type="entry name" value="SACS"/>
    <property type="match status" value="1"/>
</dbReference>